<gene>
    <name evidence="2" type="ORF">W822_14590</name>
</gene>
<dbReference type="PATRIC" id="fig|1424334.3.peg.2932"/>
<evidence type="ECO:0000256" key="1">
    <source>
        <dbReference type="ARBA" id="ARBA00006987"/>
    </source>
</evidence>
<dbReference type="InterPro" id="IPR005064">
    <property type="entry name" value="BUG"/>
</dbReference>
<comment type="caution">
    <text evidence="2">The sequence shown here is derived from an EMBL/GenBank/DDBJ whole genome shotgun (WGS) entry which is preliminary data.</text>
</comment>
<dbReference type="HOGENOM" id="CLU_045683_0_0_4"/>
<dbReference type="CDD" id="cd07012">
    <property type="entry name" value="PBP2_Bug_TTT"/>
    <property type="match status" value="1"/>
</dbReference>
<dbReference type="Gene3D" id="3.40.190.10">
    <property type="entry name" value="Periplasmic binding protein-like II"/>
    <property type="match status" value="1"/>
</dbReference>
<keyword evidence="3" id="KW-1185">Reference proteome</keyword>
<dbReference type="Proteomes" id="UP000018733">
    <property type="component" value="Unassembled WGS sequence"/>
</dbReference>
<dbReference type="SUPFAM" id="SSF53850">
    <property type="entry name" value="Periplasmic binding protein-like II"/>
    <property type="match status" value="1"/>
</dbReference>
<evidence type="ECO:0000313" key="2">
    <source>
        <dbReference type="EMBL" id="ETF01991.1"/>
    </source>
</evidence>
<dbReference type="Pfam" id="PF03401">
    <property type="entry name" value="TctC"/>
    <property type="match status" value="1"/>
</dbReference>
<name>V8QPV3_9BURK</name>
<dbReference type="Gene3D" id="3.40.190.150">
    <property type="entry name" value="Bordetella uptake gene, domain 1"/>
    <property type="match status" value="1"/>
</dbReference>
<dbReference type="eggNOG" id="COG3181">
    <property type="taxonomic scope" value="Bacteria"/>
</dbReference>
<dbReference type="PIRSF" id="PIRSF017082">
    <property type="entry name" value="YflP"/>
    <property type="match status" value="1"/>
</dbReference>
<protein>
    <submittedName>
        <fullName evidence="2">ABC transporter substrate-binding protein</fullName>
    </submittedName>
</protein>
<dbReference type="STRING" id="1424334.W822_14590"/>
<proteinExistence type="inferred from homology"/>
<dbReference type="PANTHER" id="PTHR42928:SF5">
    <property type="entry name" value="BLR1237 PROTEIN"/>
    <property type="match status" value="1"/>
</dbReference>
<dbReference type="InterPro" id="IPR042100">
    <property type="entry name" value="Bug_dom1"/>
</dbReference>
<accession>V8QPV3</accession>
<dbReference type="OrthoDB" id="8678477at2"/>
<organism evidence="2 3">
    <name type="scientific">Advenella kashmirensis W13003</name>
    <dbReference type="NCBI Taxonomy" id="1424334"/>
    <lineage>
        <taxon>Bacteria</taxon>
        <taxon>Pseudomonadati</taxon>
        <taxon>Pseudomonadota</taxon>
        <taxon>Betaproteobacteria</taxon>
        <taxon>Burkholderiales</taxon>
        <taxon>Alcaligenaceae</taxon>
    </lineage>
</organism>
<reference evidence="2 3" key="1">
    <citation type="journal article" date="2014" name="Genome Announc.">
        <title>Draft Genome Sequence of Advenella kashmirensis Strain W13003, a Polycyclic Aromatic Hydrocarbon-Degrading Bacterium.</title>
        <authorList>
            <person name="Wang X."/>
            <person name="Jin D."/>
            <person name="Zhou L."/>
            <person name="Wu L."/>
            <person name="An W."/>
            <person name="Zhao L."/>
        </authorList>
    </citation>
    <scope>NUCLEOTIDE SEQUENCE [LARGE SCALE GENOMIC DNA]</scope>
    <source>
        <strain evidence="2 3">W13003</strain>
    </source>
</reference>
<dbReference type="EMBL" id="AYXT01000010">
    <property type="protein sequence ID" value="ETF01991.1"/>
    <property type="molecule type" value="Genomic_DNA"/>
</dbReference>
<dbReference type="PANTHER" id="PTHR42928">
    <property type="entry name" value="TRICARBOXYLATE-BINDING PROTEIN"/>
    <property type="match status" value="1"/>
</dbReference>
<dbReference type="AlphaFoldDB" id="V8QPV3"/>
<sequence>MTLLLSATCSMAATWPTRPVSVYVPVAAGGAADALARVWGAYVSKEIGGTVVVENKPGANGSIAAAYVAKQRPDGYALLFGSTSTMSINPFTYTKLAYNPGRDFDPVTEIAVTSQILVSNPSTHIRSINELVDQAKANPGKFTYGSAGIGNSTHLNVAFLAKHFGIEMTHVPYKGAAPAMVDLVSGQVNFAADAQSGALPQIRAGKAIPLVVFGDERLPELPDVPTVAEAGVTGFPGSGWYRLMAPKGTPSHVIDRLTEATRKFWADENARKQVAELYMVGPKAFGPKPVLETMKRETRIWGPIVKSMGIRNN</sequence>
<evidence type="ECO:0000313" key="3">
    <source>
        <dbReference type="Proteomes" id="UP000018733"/>
    </source>
</evidence>
<comment type="similarity">
    <text evidence="1">Belongs to the UPF0065 (bug) family.</text>
</comment>